<reference evidence="2 3" key="1">
    <citation type="journal article" date="2016" name="Nat. Commun.">
        <title>Thousands of microbial genomes shed light on interconnected biogeochemical processes in an aquifer system.</title>
        <authorList>
            <person name="Anantharaman K."/>
            <person name="Brown C.T."/>
            <person name="Hug L.A."/>
            <person name="Sharon I."/>
            <person name="Castelle C.J."/>
            <person name="Probst A.J."/>
            <person name="Thomas B.C."/>
            <person name="Singh A."/>
            <person name="Wilkins M.J."/>
            <person name="Karaoz U."/>
            <person name="Brodie E.L."/>
            <person name="Williams K.H."/>
            <person name="Hubbard S.S."/>
            <person name="Banfield J.F."/>
        </authorList>
    </citation>
    <scope>NUCLEOTIDE SEQUENCE [LARGE SCALE GENOMIC DNA]</scope>
</reference>
<feature type="compositionally biased region" description="Acidic residues" evidence="1">
    <location>
        <begin position="11"/>
        <end position="25"/>
    </location>
</feature>
<gene>
    <name evidence="2" type="ORF">A2V71_02870</name>
</gene>
<feature type="region of interest" description="Disordered" evidence="1">
    <location>
        <begin position="41"/>
        <end position="68"/>
    </location>
</feature>
<comment type="caution">
    <text evidence="2">The sequence shown here is derived from an EMBL/GenBank/DDBJ whole genome shotgun (WGS) entry which is preliminary data.</text>
</comment>
<evidence type="ECO:0000313" key="2">
    <source>
        <dbReference type="EMBL" id="OGD56241.1"/>
    </source>
</evidence>
<name>A0A1F5DMH6_9BACT</name>
<dbReference type="Proteomes" id="UP000178764">
    <property type="component" value="Unassembled WGS sequence"/>
</dbReference>
<feature type="region of interest" description="Disordered" evidence="1">
    <location>
        <begin position="1"/>
        <end position="25"/>
    </location>
</feature>
<sequence length="68" mass="7536">MTNPEKTGGEDIVDAEIVSDQEIDEGELKAQRAKAIEKFRKDNPDQAHLGDGEILQQLNLSSEANKKE</sequence>
<dbReference type="EMBL" id="MEZT01000024">
    <property type="protein sequence ID" value="OGD56241.1"/>
    <property type="molecule type" value="Genomic_DNA"/>
</dbReference>
<feature type="compositionally biased region" description="Basic and acidic residues" evidence="1">
    <location>
        <begin position="41"/>
        <end position="51"/>
    </location>
</feature>
<feature type="compositionally biased region" description="Polar residues" evidence="1">
    <location>
        <begin position="56"/>
        <end position="68"/>
    </location>
</feature>
<evidence type="ECO:0000313" key="3">
    <source>
        <dbReference type="Proteomes" id="UP000178764"/>
    </source>
</evidence>
<dbReference type="AlphaFoldDB" id="A0A1F5DMH6"/>
<evidence type="ECO:0000256" key="1">
    <source>
        <dbReference type="SAM" id="MobiDB-lite"/>
    </source>
</evidence>
<proteinExistence type="predicted"/>
<accession>A0A1F5DMH6</accession>
<organism evidence="2 3">
    <name type="scientific">Candidatus Berkelbacteria bacterium RBG_13_40_8</name>
    <dbReference type="NCBI Taxonomy" id="1797467"/>
    <lineage>
        <taxon>Bacteria</taxon>
        <taxon>Candidatus Berkelbacteria</taxon>
    </lineage>
</organism>
<protein>
    <submittedName>
        <fullName evidence="2">Uncharacterized protein</fullName>
    </submittedName>
</protein>